<sequence>METRTGYEDNRSLIGPTIAASANKCLESFQECLQRASAVHARELSMVEDQVARFSTWATAMGVFAPERASMDHRLRYAPDVRDVVDGLLESLSYRVRACSAALGSIVENTQSECLSTQSEGLKQSFAYIGTEISHLNKISNTIRKASKETHVQKAADFRIEDDDGNDVEPLLKRVFEHNISDCFPNVSLNIRRRLVDSMILRRKLILYRRHRHGTSAIRPQKTVPKAFVALPSVQTSLLANDTAEPGNKAPVRTPAFAYAASQLQSATTLNPQNFTKASSSLSVVSKSKTIALSNHEPLIFPPAPGIAAKRKWEQLRSRREADHKKSIEASGMSVDDKANDDISDNYGLDTVGEITCPYCLYALPAEVVFDEKKWRNHVKNELKPYVCLFEDCDQSDILFTHSDEWRSHMDQHCRFWRCSSHRGLGSFSTREEYMGHMRQDHNTTLSDTQLRALANRNARKLADIFTMCPLCGINKKTAGGDLGSHITGHLRSLAIKSLPSYEEEIQSEDENDEQSSENSRQQSRSTIKNLMNGSDVPDLPLIWVQNIEEMEEYEYEYDEKHFASSTQHIRSTNKSVRDDSGVDDFAFLLDYPPYDFKTAQDRHELGADFELDSLTAEPGYGSPRPWETEFQLFPPSETHSENEDTEASIIPSWLPAITVTRPRSPFEELTESFESEPESRRRNRQSEDVGVSSITSNPNPPASRNPKILCTECEALFSDENTYQKHMKQHHLRS</sequence>
<feature type="domain" description="C2H2-type" evidence="3">
    <location>
        <begin position="709"/>
        <end position="735"/>
    </location>
</feature>
<feature type="compositionally biased region" description="Basic and acidic residues" evidence="2">
    <location>
        <begin position="678"/>
        <end position="688"/>
    </location>
</feature>
<keyword evidence="1" id="KW-0479">Metal-binding</keyword>
<evidence type="ECO:0000313" key="4">
    <source>
        <dbReference type="EMBL" id="OBR15019.1"/>
    </source>
</evidence>
<dbReference type="SMART" id="SM00355">
    <property type="entry name" value="ZnF_C2H2"/>
    <property type="match status" value="2"/>
</dbReference>
<keyword evidence="5" id="KW-1185">Reference proteome</keyword>
<dbReference type="GeneID" id="28859281"/>
<dbReference type="Proteomes" id="UP000092177">
    <property type="component" value="Chromosome 1"/>
</dbReference>
<feature type="compositionally biased region" description="Low complexity" evidence="2">
    <location>
        <begin position="517"/>
        <end position="526"/>
    </location>
</feature>
<dbReference type="PROSITE" id="PS00028">
    <property type="entry name" value="ZINC_FINGER_C2H2_1"/>
    <property type="match status" value="1"/>
</dbReference>
<dbReference type="PROSITE" id="PS50157">
    <property type="entry name" value="ZINC_FINGER_C2H2_2"/>
    <property type="match status" value="1"/>
</dbReference>
<keyword evidence="1" id="KW-0862">Zinc</keyword>
<evidence type="ECO:0000256" key="1">
    <source>
        <dbReference type="PROSITE-ProRule" id="PRU00042"/>
    </source>
</evidence>
<dbReference type="GO" id="GO:0008270">
    <property type="term" value="F:zinc ion binding"/>
    <property type="evidence" value="ECO:0007669"/>
    <property type="project" value="UniProtKB-KW"/>
</dbReference>
<organism evidence="4 5">
    <name type="scientific">Colletotrichum higginsianum (strain IMI 349063)</name>
    <name type="common">Crucifer anthracnose fungus</name>
    <dbReference type="NCBI Taxonomy" id="759273"/>
    <lineage>
        <taxon>Eukaryota</taxon>
        <taxon>Fungi</taxon>
        <taxon>Dikarya</taxon>
        <taxon>Ascomycota</taxon>
        <taxon>Pezizomycotina</taxon>
        <taxon>Sordariomycetes</taxon>
        <taxon>Hypocreomycetidae</taxon>
        <taxon>Glomerellales</taxon>
        <taxon>Glomerellaceae</taxon>
        <taxon>Colletotrichum</taxon>
        <taxon>Colletotrichum destructivum species complex</taxon>
    </lineage>
</organism>
<dbReference type="VEuPathDB" id="FungiDB:CH63R_00199"/>
<dbReference type="RefSeq" id="XP_018163536.1">
    <property type="nucleotide sequence ID" value="XM_018295174.1"/>
</dbReference>
<name>A0A1B7YSJ6_COLHI</name>
<accession>A0A1B7YSJ6</accession>
<proteinExistence type="predicted"/>
<keyword evidence="1" id="KW-0863">Zinc-finger</keyword>
<gene>
    <name evidence="4" type="ORF">CH63R_00199</name>
</gene>
<protein>
    <submittedName>
        <fullName evidence="4">Serine/threonine protein phosphatase</fullName>
    </submittedName>
</protein>
<dbReference type="PANTHER" id="PTHR35391:SF7">
    <property type="entry name" value="C2H2-TYPE DOMAIN-CONTAINING PROTEIN"/>
    <property type="match status" value="1"/>
</dbReference>
<reference evidence="5" key="1">
    <citation type="journal article" date="2017" name="BMC Genomics">
        <title>Gapless genome assembly of Colletotrichum higginsianum reveals chromosome structure and association of transposable elements with secondary metabolite gene clusters.</title>
        <authorList>
            <person name="Dallery J.-F."/>
            <person name="Lapalu N."/>
            <person name="Zampounis A."/>
            <person name="Pigne S."/>
            <person name="Luyten I."/>
            <person name="Amselem J."/>
            <person name="Wittenberg A.H.J."/>
            <person name="Zhou S."/>
            <person name="de Queiroz M.V."/>
            <person name="Robin G.P."/>
            <person name="Auger A."/>
            <person name="Hainaut M."/>
            <person name="Henrissat B."/>
            <person name="Kim K.-T."/>
            <person name="Lee Y.-H."/>
            <person name="Lespinet O."/>
            <person name="Schwartz D.C."/>
            <person name="Thon M.R."/>
            <person name="O'Connell R.J."/>
        </authorList>
    </citation>
    <scope>NUCLEOTIDE SEQUENCE [LARGE SCALE GENOMIC DNA]</scope>
    <source>
        <strain evidence="5">IMI 349063</strain>
    </source>
</reference>
<evidence type="ECO:0000259" key="3">
    <source>
        <dbReference type="PROSITE" id="PS50157"/>
    </source>
</evidence>
<dbReference type="AlphaFoldDB" id="A0A1B7YSJ6"/>
<feature type="region of interest" description="Disordered" evidence="2">
    <location>
        <begin position="665"/>
        <end position="707"/>
    </location>
</feature>
<evidence type="ECO:0000313" key="5">
    <source>
        <dbReference type="Proteomes" id="UP000092177"/>
    </source>
</evidence>
<dbReference type="EMBL" id="LTAN01000001">
    <property type="protein sequence ID" value="OBR15019.1"/>
    <property type="molecule type" value="Genomic_DNA"/>
</dbReference>
<feature type="compositionally biased region" description="Acidic residues" evidence="2">
    <location>
        <begin position="502"/>
        <end position="516"/>
    </location>
</feature>
<dbReference type="InterPro" id="IPR013087">
    <property type="entry name" value="Znf_C2H2_type"/>
</dbReference>
<dbReference type="KEGG" id="chig:CH63R_00199"/>
<feature type="region of interest" description="Disordered" evidence="2">
    <location>
        <begin position="502"/>
        <end position="532"/>
    </location>
</feature>
<dbReference type="PANTHER" id="PTHR35391">
    <property type="entry name" value="C2H2-TYPE DOMAIN-CONTAINING PROTEIN-RELATED"/>
    <property type="match status" value="1"/>
</dbReference>
<evidence type="ECO:0000256" key="2">
    <source>
        <dbReference type="SAM" id="MobiDB-lite"/>
    </source>
</evidence>
<comment type="caution">
    <text evidence="4">The sequence shown here is derived from an EMBL/GenBank/DDBJ whole genome shotgun (WGS) entry which is preliminary data.</text>
</comment>
<dbReference type="OrthoDB" id="20872at2759"/>